<feature type="domain" description="Helicase-associated" evidence="1">
    <location>
        <begin position="109"/>
        <end position="147"/>
    </location>
</feature>
<dbReference type="Pfam" id="PF03457">
    <property type="entry name" value="HA"/>
    <property type="match status" value="1"/>
</dbReference>
<evidence type="ECO:0000313" key="2">
    <source>
        <dbReference type="EMBL" id="KAL3767079.1"/>
    </source>
</evidence>
<comment type="caution">
    <text evidence="2">The sequence shown here is derived from an EMBL/GenBank/DDBJ whole genome shotgun (WGS) entry which is preliminary data.</text>
</comment>
<proteinExistence type="predicted"/>
<dbReference type="Gene3D" id="6.10.140.530">
    <property type="match status" value="1"/>
</dbReference>
<dbReference type="AlphaFoldDB" id="A0ABD3MT87"/>
<accession>A0ABD3MT87</accession>
<gene>
    <name evidence="2" type="ORF">ACHAW5_005639</name>
</gene>
<evidence type="ECO:0000259" key="1">
    <source>
        <dbReference type="Pfam" id="PF03457"/>
    </source>
</evidence>
<dbReference type="Proteomes" id="UP001530315">
    <property type="component" value="Unassembled WGS sequence"/>
</dbReference>
<evidence type="ECO:0000313" key="3">
    <source>
        <dbReference type="Proteomes" id="UP001530315"/>
    </source>
</evidence>
<sequence>MTLLSRSFRPSTGALQSFLKPFGVKRSPDFYIVRNRPTEASISSILARAPSATAHDDAHNSRTFPSLAGVGEVRCLTSCAADGIDKFSSCSDDDCEREDETTVEATRRKMWLERLNELKAYKLHHGDTLVPQRYPANPSLGLWVKTQ</sequence>
<organism evidence="2 3">
    <name type="scientific">Stephanodiscus triporus</name>
    <dbReference type="NCBI Taxonomy" id="2934178"/>
    <lineage>
        <taxon>Eukaryota</taxon>
        <taxon>Sar</taxon>
        <taxon>Stramenopiles</taxon>
        <taxon>Ochrophyta</taxon>
        <taxon>Bacillariophyta</taxon>
        <taxon>Coscinodiscophyceae</taxon>
        <taxon>Thalassiosirophycidae</taxon>
        <taxon>Stephanodiscales</taxon>
        <taxon>Stephanodiscaceae</taxon>
        <taxon>Stephanodiscus</taxon>
    </lineage>
</organism>
<name>A0ABD3MT87_9STRA</name>
<dbReference type="EMBL" id="JALLAZ020001714">
    <property type="protein sequence ID" value="KAL3767079.1"/>
    <property type="molecule type" value="Genomic_DNA"/>
</dbReference>
<keyword evidence="3" id="KW-1185">Reference proteome</keyword>
<dbReference type="InterPro" id="IPR005114">
    <property type="entry name" value="Helicase_assoc"/>
</dbReference>
<reference evidence="2 3" key="1">
    <citation type="submission" date="2024-10" db="EMBL/GenBank/DDBJ databases">
        <title>Updated reference genomes for cyclostephanoid diatoms.</title>
        <authorList>
            <person name="Roberts W.R."/>
            <person name="Alverson A.J."/>
        </authorList>
    </citation>
    <scope>NUCLEOTIDE SEQUENCE [LARGE SCALE GENOMIC DNA]</scope>
    <source>
        <strain evidence="2 3">AJA276-08</strain>
    </source>
</reference>
<protein>
    <recommendedName>
        <fullName evidence="1">Helicase-associated domain-containing protein</fullName>
    </recommendedName>
</protein>